<dbReference type="PROSITE" id="PS00028">
    <property type="entry name" value="ZINC_FINGER_C2H2_1"/>
    <property type="match status" value="2"/>
</dbReference>
<evidence type="ECO:0000259" key="9">
    <source>
        <dbReference type="PROSITE" id="PS50157"/>
    </source>
</evidence>
<feature type="compositionally biased region" description="Polar residues" evidence="8">
    <location>
        <begin position="1224"/>
        <end position="1236"/>
    </location>
</feature>
<feature type="compositionally biased region" description="Acidic residues" evidence="8">
    <location>
        <begin position="1081"/>
        <end position="1111"/>
    </location>
</feature>
<dbReference type="InterPro" id="IPR050527">
    <property type="entry name" value="Snail/Krueppel_Znf"/>
</dbReference>
<proteinExistence type="predicted"/>
<evidence type="ECO:0000256" key="7">
    <source>
        <dbReference type="PROSITE-ProRule" id="PRU00042"/>
    </source>
</evidence>
<dbReference type="GO" id="GO:0000981">
    <property type="term" value="F:DNA-binding transcription factor activity, RNA polymerase II-specific"/>
    <property type="evidence" value="ECO:0007669"/>
    <property type="project" value="TreeGrafter"/>
</dbReference>
<evidence type="ECO:0000313" key="10">
    <source>
        <dbReference type="EMBL" id="VEL09759.1"/>
    </source>
</evidence>
<dbReference type="InterPro" id="IPR036236">
    <property type="entry name" value="Znf_C2H2_sf"/>
</dbReference>
<evidence type="ECO:0000256" key="4">
    <source>
        <dbReference type="ARBA" id="ARBA00022771"/>
    </source>
</evidence>
<name>A0A448WEM9_9PLAT</name>
<dbReference type="InterPro" id="IPR013087">
    <property type="entry name" value="Znf_C2H2_type"/>
</dbReference>
<accession>A0A448WEM9</accession>
<dbReference type="Gene3D" id="3.30.160.60">
    <property type="entry name" value="Classic Zinc Finger"/>
    <property type="match status" value="2"/>
</dbReference>
<dbReference type="GO" id="GO:0000978">
    <property type="term" value="F:RNA polymerase II cis-regulatory region sequence-specific DNA binding"/>
    <property type="evidence" value="ECO:0007669"/>
    <property type="project" value="TreeGrafter"/>
</dbReference>
<gene>
    <name evidence="10" type="ORF">PXEA_LOCUS3199</name>
</gene>
<comment type="caution">
    <text evidence="10">The sequence shown here is derived from an EMBL/GenBank/DDBJ whole genome shotgun (WGS) entry which is preliminary data.</text>
</comment>
<feature type="region of interest" description="Disordered" evidence="8">
    <location>
        <begin position="603"/>
        <end position="642"/>
    </location>
</feature>
<dbReference type="SUPFAM" id="SSF57667">
    <property type="entry name" value="beta-beta-alpha zinc fingers"/>
    <property type="match status" value="1"/>
</dbReference>
<evidence type="ECO:0000256" key="5">
    <source>
        <dbReference type="ARBA" id="ARBA00022833"/>
    </source>
</evidence>
<reference evidence="10" key="1">
    <citation type="submission" date="2018-11" db="EMBL/GenBank/DDBJ databases">
        <authorList>
            <consortium name="Pathogen Informatics"/>
        </authorList>
    </citation>
    <scope>NUCLEOTIDE SEQUENCE</scope>
</reference>
<feature type="compositionally biased region" description="Low complexity" evidence="8">
    <location>
        <begin position="611"/>
        <end position="641"/>
    </location>
</feature>
<keyword evidence="5" id="KW-0862">Zinc</keyword>
<feature type="compositionally biased region" description="Low complexity" evidence="8">
    <location>
        <begin position="264"/>
        <end position="286"/>
    </location>
</feature>
<feature type="compositionally biased region" description="Basic residues" evidence="8">
    <location>
        <begin position="1290"/>
        <end position="1299"/>
    </location>
</feature>
<evidence type="ECO:0000313" key="11">
    <source>
        <dbReference type="Proteomes" id="UP000784294"/>
    </source>
</evidence>
<feature type="compositionally biased region" description="Polar residues" evidence="8">
    <location>
        <begin position="83"/>
        <end position="95"/>
    </location>
</feature>
<keyword evidence="6" id="KW-0539">Nucleus</keyword>
<feature type="region of interest" description="Disordered" evidence="8">
    <location>
        <begin position="1026"/>
        <end position="1047"/>
    </location>
</feature>
<dbReference type="PANTHER" id="PTHR24388">
    <property type="entry name" value="ZINC FINGER PROTEIN"/>
    <property type="match status" value="1"/>
</dbReference>
<dbReference type="OrthoDB" id="9439903at2759"/>
<evidence type="ECO:0000256" key="1">
    <source>
        <dbReference type="ARBA" id="ARBA00004123"/>
    </source>
</evidence>
<dbReference type="GO" id="GO:0005634">
    <property type="term" value="C:nucleus"/>
    <property type="evidence" value="ECO:0007669"/>
    <property type="project" value="UniProtKB-SubCell"/>
</dbReference>
<keyword evidence="4 7" id="KW-0863">Zinc-finger</keyword>
<sequence length="1366" mass="136656">MQSEAHNISSVGSSGLNNSVNPDILQQTVNSLGPGAIAATINGTRGILLNSNLAAALAALSASVSSGLTSSTQSSPLVSSSPCNQPAPSSFSISTSNGSYHTAPLSGQINANTPVALTGPSGEILATIPLAAAASASPGLLASALISSGICGNVSQTNTHIPGNQSLSINFPQGSNISNSNINTNLSGVGGPTVAGSGLTLLSNNTLNLLRCASSSNTSLVAVNNTLHSTGHPTVSSHSQLSDSPSTQITNTGFPSFAMSQPGLISHQQQQLSHQPSQQPNQPIPTSSPAFALMCTLASTPFASTLTQSSTSLNTTTSASTAAALLNSLSLSGGGNGPNVLHPSCTPSGTSLNSGSINNASVTTIAGGGGTTVAAVAALLKSLNSLKQPGLASVSNFSSALIGESSGQSSGSVPNSSCSTPGHANLTLITEPTIAQSAAANSGFSLASHLHPTLLTSGQVSGIPSGSSPGNSLSALTLPAGSTIDMATLAAAVAAATASSSGKPGLMQTQSGSVVASLAAAAPNCSAGSGLVSTSATGAGSAGSILVSCARGGSGEMSLMLSSANGLTSHSDGTSAASLTPAASLAAGLSLAAASSSTANAAVPFPATGGQPQPQQSHFSPSLQSSIAQQTHQQLNQQHSHMPTSIAVSGLSSSLLLPTSSSSSSVCGQPSLATSTTFPLSAVTGAITPATSGHISTTLTTGAGSSAGLSLMVNNAASLAGATVFSLSTNKNVTTTPVLPKPDHWKQQPFDLAAAASKVLKAQPIVTTVATTSIPTIAASTAASIMTTSGISRPLRVNSNGWITNSPLIPAPIVQSGSSTDSTIDKILETIKDRMNESAEAKKNAASCLRKKAVALKSGSSGLKQAIQRIQPCPGGGSQIKHSNGLSEGLNDSVGGISTSNLVMNASSGDPLSGLDQAVGVGADVRGLTGTSAHASIPVATVYKCRYCGKTFNRKFCRERHERLHTGVRPYTCDVCEEKFIRLEDKKRHVRSFQHCFALERANRSGAGFLSPSSVVTPSNAPGVGSVCAGEADDGRPAKSDLSSSVSTLQLPLTSPRILRLAACDNEADFLAKASRMPSTAEDEDEEEEEEEGGDGEEEEELGEADEEEELLPAPEAVEPIPGLDDSLVRVEPTSPPLHLPSEHPYPGEATYHSDDDADAEDVGRLDEPGLEAGIIRAESPGRDKSEASGCGSRGSCVASGRLHKALIGSALGRADSLGALATGPSQTDVANTGTASGLDESTHSNEENAPPDSPYHQTSAHLSPTASPPSPSAGLTAPSILGTSILQQRFRHSRRTALKHPQPTPIRPSLSSSPISMPLPAPTASAASGLNLVVIKALVNGSSELTSPGPSLASGGAEKATATAS</sequence>
<feature type="domain" description="C2H2-type" evidence="9">
    <location>
        <begin position="943"/>
        <end position="970"/>
    </location>
</feature>
<dbReference type="SMART" id="SM00355">
    <property type="entry name" value="ZnF_C2H2"/>
    <property type="match status" value="2"/>
</dbReference>
<protein>
    <recommendedName>
        <fullName evidence="9">C2H2-type domain-containing protein</fullName>
    </recommendedName>
</protein>
<feature type="region of interest" description="Disordered" evidence="8">
    <location>
        <begin position="1344"/>
        <end position="1366"/>
    </location>
</feature>
<dbReference type="GO" id="GO:0008270">
    <property type="term" value="F:zinc ion binding"/>
    <property type="evidence" value="ECO:0007669"/>
    <property type="project" value="UniProtKB-KW"/>
</dbReference>
<keyword evidence="2" id="KW-0479">Metal-binding</keyword>
<keyword evidence="3" id="KW-0677">Repeat</keyword>
<feature type="region of interest" description="Disordered" evidence="8">
    <location>
        <begin position="1218"/>
        <end position="1325"/>
    </location>
</feature>
<keyword evidence="11" id="KW-1185">Reference proteome</keyword>
<feature type="compositionally biased region" description="Polar residues" evidence="8">
    <location>
        <begin position="231"/>
        <end position="254"/>
    </location>
</feature>
<dbReference type="PROSITE" id="PS50157">
    <property type="entry name" value="ZINC_FINGER_C2H2_2"/>
    <property type="match status" value="1"/>
</dbReference>
<feature type="compositionally biased region" description="Low complexity" evidence="8">
    <location>
        <begin position="1308"/>
        <end position="1319"/>
    </location>
</feature>
<evidence type="ECO:0000256" key="3">
    <source>
        <dbReference type="ARBA" id="ARBA00022737"/>
    </source>
</evidence>
<organism evidence="10 11">
    <name type="scientific">Protopolystoma xenopodis</name>
    <dbReference type="NCBI Taxonomy" id="117903"/>
    <lineage>
        <taxon>Eukaryota</taxon>
        <taxon>Metazoa</taxon>
        <taxon>Spiralia</taxon>
        <taxon>Lophotrochozoa</taxon>
        <taxon>Platyhelminthes</taxon>
        <taxon>Monogenea</taxon>
        <taxon>Polyopisthocotylea</taxon>
        <taxon>Polystomatidea</taxon>
        <taxon>Polystomatidae</taxon>
        <taxon>Protopolystoma</taxon>
    </lineage>
</organism>
<feature type="region of interest" description="Disordered" evidence="8">
    <location>
        <begin position="74"/>
        <end position="95"/>
    </location>
</feature>
<comment type="subcellular location">
    <subcellularLocation>
        <location evidence="1">Nucleus</location>
    </subcellularLocation>
</comment>
<evidence type="ECO:0000256" key="6">
    <source>
        <dbReference type="ARBA" id="ARBA00023242"/>
    </source>
</evidence>
<evidence type="ECO:0000256" key="8">
    <source>
        <dbReference type="SAM" id="MobiDB-lite"/>
    </source>
</evidence>
<dbReference type="PANTHER" id="PTHR24388:SF54">
    <property type="entry name" value="PROTEIN ESCARGOT"/>
    <property type="match status" value="1"/>
</dbReference>
<feature type="region of interest" description="Disordered" evidence="8">
    <location>
        <begin position="231"/>
        <end position="286"/>
    </location>
</feature>
<evidence type="ECO:0000256" key="2">
    <source>
        <dbReference type="ARBA" id="ARBA00022723"/>
    </source>
</evidence>
<dbReference type="EMBL" id="CAAALY010007184">
    <property type="protein sequence ID" value="VEL09759.1"/>
    <property type="molecule type" value="Genomic_DNA"/>
</dbReference>
<feature type="region of interest" description="Disordered" evidence="8">
    <location>
        <begin position="1075"/>
        <end position="1197"/>
    </location>
</feature>
<dbReference type="Proteomes" id="UP000784294">
    <property type="component" value="Unassembled WGS sequence"/>
</dbReference>